<dbReference type="WBParaSite" id="ACAC_0000200501-mRNA-1">
    <property type="protein sequence ID" value="ACAC_0000200501-mRNA-1"/>
    <property type="gene ID" value="ACAC_0000200501"/>
</dbReference>
<reference evidence="1" key="1">
    <citation type="submission" date="2012-09" db="EMBL/GenBank/DDBJ databases">
        <authorList>
            <person name="Martin A.A."/>
        </authorList>
    </citation>
    <scope>NUCLEOTIDE SEQUENCE</scope>
</reference>
<sequence length="94" mass="10443">MPVNVTTSIKLRRAPQRFLGAFKPTASILTIDPGAGLDEQLAAQECDDEANVPQSCNTLISNSGWQQTAVVDIEFSAWKQQLLDELLMRPQWLD</sequence>
<keyword evidence="1" id="KW-1185">Reference proteome</keyword>
<name>A0A0K0CWX8_ANGCA</name>
<dbReference type="AlphaFoldDB" id="A0A0K0CWX8"/>
<accession>A0A0K0CWX8</accession>
<organism evidence="1 2">
    <name type="scientific">Angiostrongylus cantonensis</name>
    <name type="common">Rat lungworm</name>
    <dbReference type="NCBI Taxonomy" id="6313"/>
    <lineage>
        <taxon>Eukaryota</taxon>
        <taxon>Metazoa</taxon>
        <taxon>Ecdysozoa</taxon>
        <taxon>Nematoda</taxon>
        <taxon>Chromadorea</taxon>
        <taxon>Rhabditida</taxon>
        <taxon>Rhabditina</taxon>
        <taxon>Rhabditomorpha</taxon>
        <taxon>Strongyloidea</taxon>
        <taxon>Metastrongylidae</taxon>
        <taxon>Angiostrongylus</taxon>
    </lineage>
</organism>
<evidence type="ECO:0000313" key="2">
    <source>
        <dbReference type="WBParaSite" id="ACAC_0000200501-mRNA-1"/>
    </source>
</evidence>
<proteinExistence type="predicted"/>
<protein>
    <submittedName>
        <fullName evidence="2">Uncharacterized protein</fullName>
    </submittedName>
</protein>
<evidence type="ECO:0000313" key="1">
    <source>
        <dbReference type="Proteomes" id="UP000035642"/>
    </source>
</evidence>
<reference evidence="2" key="2">
    <citation type="submission" date="2017-02" db="UniProtKB">
        <authorList>
            <consortium name="WormBaseParasite"/>
        </authorList>
    </citation>
    <scope>IDENTIFICATION</scope>
</reference>
<dbReference type="Proteomes" id="UP000035642">
    <property type="component" value="Unassembled WGS sequence"/>
</dbReference>